<proteinExistence type="predicted"/>
<comment type="caution">
    <text evidence="2">The sequence shown here is derived from an EMBL/GenBank/DDBJ whole genome shotgun (WGS) entry which is preliminary data.</text>
</comment>
<reference evidence="2" key="1">
    <citation type="submission" date="2021-01" db="EMBL/GenBank/DDBJ databases">
        <authorList>
            <person name="Kaushik A."/>
        </authorList>
    </citation>
    <scope>NUCLEOTIDE SEQUENCE</scope>
    <source>
        <strain evidence="2">AG5</strain>
    </source>
</reference>
<sequence>MTCKRNYNLVKNSACLQLQIELEANGLEIAGLVSKNASYQQILEELIRYRNAWLDLDILPPVSRPMKEDNMKCWQSYEGHWLLGFSDSDTEDNSKPDSLQTINLDSSTLPPAVNFQTEYDQFTVDPSQQLAVLLSENQEELRILHIHLRSSVTGQPHPLARRPTLTATLPEGFEAHLSRGLKRLRFGPQIVGSTLVVNVGSPQEWTFCVLVWDWMAGVLLGHIPCRDAFCDIGFLDNRHLIAYTAYHHEPDSDNESDSDDESHSPSESGERERVLHIQLSLYTIPYVKSYHNADPTGQYDVFCSDTLCPRVFFNFPSLRDGFDIVPHRSLLWLNSPPGCITHTSRSAQFARPKVPTLALTLTLTKRGYFGTSFHTEGAHIADIYYRIFVDTRCLLKHVPVGERQKTVRWNEWGEQATRWFQEDPEFIDYRMCWVGWASGSRFVKGNTVDDAQALSLFDFDPLTVERHVQRSHPDYIPLIRTPSEAAKDTKAVRRGKGLFVPRLSYGTNFDGAPSLQPSNEVFVDFVRRDQPTIVYEGFQESIRSRLPYRVVTKLSPVLPSGGWFIDGGRIFAIHQWSDAPWEFHVFKLNIGDDVTDLSGD</sequence>
<organism evidence="2 3">
    <name type="scientific">Rhizoctonia solani</name>
    <dbReference type="NCBI Taxonomy" id="456999"/>
    <lineage>
        <taxon>Eukaryota</taxon>
        <taxon>Fungi</taxon>
        <taxon>Dikarya</taxon>
        <taxon>Basidiomycota</taxon>
        <taxon>Agaricomycotina</taxon>
        <taxon>Agaricomycetes</taxon>
        <taxon>Cantharellales</taxon>
        <taxon>Ceratobasidiaceae</taxon>
        <taxon>Rhizoctonia</taxon>
    </lineage>
</organism>
<accession>A0A8H3E1D3</accession>
<dbReference type="EMBL" id="CAJNJQ010001520">
    <property type="protein sequence ID" value="CAE7141544.1"/>
    <property type="molecule type" value="Genomic_DNA"/>
</dbReference>
<feature type="region of interest" description="Disordered" evidence="1">
    <location>
        <begin position="250"/>
        <end position="272"/>
    </location>
</feature>
<dbReference type="AlphaFoldDB" id="A0A8H3E1D3"/>
<evidence type="ECO:0000313" key="2">
    <source>
        <dbReference type="EMBL" id="CAE7141544.1"/>
    </source>
</evidence>
<dbReference type="Proteomes" id="UP000663827">
    <property type="component" value="Unassembled WGS sequence"/>
</dbReference>
<gene>
    <name evidence="2" type="ORF">RDB_LOCUS75611</name>
</gene>
<name>A0A8H3E1D3_9AGAM</name>
<evidence type="ECO:0000256" key="1">
    <source>
        <dbReference type="SAM" id="MobiDB-lite"/>
    </source>
</evidence>
<feature type="compositionally biased region" description="Basic and acidic residues" evidence="1">
    <location>
        <begin position="261"/>
        <end position="272"/>
    </location>
</feature>
<evidence type="ECO:0000313" key="3">
    <source>
        <dbReference type="Proteomes" id="UP000663827"/>
    </source>
</evidence>
<protein>
    <submittedName>
        <fullName evidence="2">Uncharacterized protein</fullName>
    </submittedName>
</protein>